<dbReference type="EMBL" id="FR824169">
    <property type="protein sequence ID" value="CCA21491.1"/>
    <property type="molecule type" value="Genomic_DNA"/>
</dbReference>
<organism evidence="4">
    <name type="scientific">Albugo laibachii Nc14</name>
    <dbReference type="NCBI Taxonomy" id="890382"/>
    <lineage>
        <taxon>Eukaryota</taxon>
        <taxon>Sar</taxon>
        <taxon>Stramenopiles</taxon>
        <taxon>Oomycota</taxon>
        <taxon>Peronosporomycetes</taxon>
        <taxon>Albuginales</taxon>
        <taxon>Albuginaceae</taxon>
        <taxon>Albugo</taxon>
    </lineage>
</organism>
<dbReference type="PANTHER" id="PTHR48107:SF7">
    <property type="entry name" value="RE15974P"/>
    <property type="match status" value="1"/>
</dbReference>
<keyword evidence="2" id="KW-0560">Oxidoreductase</keyword>
<evidence type="ECO:0000256" key="1">
    <source>
        <dbReference type="ARBA" id="ARBA00006484"/>
    </source>
</evidence>
<proteinExistence type="inferred from homology"/>
<dbReference type="PANTHER" id="PTHR48107">
    <property type="entry name" value="NADPH-DEPENDENT ALDEHYDE REDUCTASE-LIKE PROTEIN, CHLOROPLASTIC-RELATED"/>
    <property type="match status" value="1"/>
</dbReference>
<dbReference type="InterPro" id="IPR036291">
    <property type="entry name" value="NAD(P)-bd_dom_sf"/>
</dbReference>
<gene>
    <name evidence="4" type="primary">AlNc14C124G6766</name>
    <name evidence="4" type="ORF">ALNC14_076340</name>
</gene>
<dbReference type="PRINTS" id="PR00081">
    <property type="entry name" value="GDHRDH"/>
</dbReference>
<dbReference type="FunFam" id="3.40.50.720:FF:000084">
    <property type="entry name" value="Short-chain dehydrogenase reductase"/>
    <property type="match status" value="1"/>
</dbReference>
<dbReference type="Pfam" id="PF13561">
    <property type="entry name" value="adh_short_C2"/>
    <property type="match status" value="1"/>
</dbReference>
<dbReference type="PROSITE" id="PS00061">
    <property type="entry name" value="ADH_SHORT"/>
    <property type="match status" value="1"/>
</dbReference>
<accession>F0WJP1</accession>
<dbReference type="Gene3D" id="3.40.50.720">
    <property type="entry name" value="NAD(P)-binding Rossmann-like Domain"/>
    <property type="match status" value="1"/>
</dbReference>
<reference evidence="4" key="1">
    <citation type="journal article" date="2011" name="PLoS Biol.">
        <title>Gene gain and loss during evolution of obligate parasitism in the white rust pathogen of Arabidopsis thaliana.</title>
        <authorList>
            <person name="Kemen E."/>
            <person name="Gardiner A."/>
            <person name="Schultz-Larsen T."/>
            <person name="Kemen A.C."/>
            <person name="Balmuth A.L."/>
            <person name="Robert-Seilaniantz A."/>
            <person name="Bailey K."/>
            <person name="Holub E."/>
            <person name="Studholme D.J."/>
            <person name="Maclean D."/>
            <person name="Jones J.D."/>
        </authorList>
    </citation>
    <scope>NUCLEOTIDE SEQUENCE</scope>
</reference>
<evidence type="ECO:0000259" key="3">
    <source>
        <dbReference type="SMART" id="SM00822"/>
    </source>
</evidence>
<evidence type="ECO:0000256" key="2">
    <source>
        <dbReference type="ARBA" id="ARBA00023002"/>
    </source>
</evidence>
<dbReference type="PRINTS" id="PR00080">
    <property type="entry name" value="SDRFAMILY"/>
</dbReference>
<comment type="similarity">
    <text evidence="1">Belongs to the short-chain dehydrogenases/reductases (SDR) family.</text>
</comment>
<protein>
    <submittedName>
        <fullName evidence="4">Putative shortchain type dehydrogenase/reductase</fullName>
    </submittedName>
</protein>
<evidence type="ECO:0000313" key="4">
    <source>
        <dbReference type="EMBL" id="CCA21491.1"/>
    </source>
</evidence>
<sequence>MAPSGRVALVTGGSRGIGKAIALRLAGEGVMVAVHYNSSEEKAGNVVREIEENGGKAICCRAEISDSKAVSEMFDFVQSKFGRIDIVVASAGILLRKPLLDTSDEEFDRIFKTNVYGAFYTAREAGKRIPADSDGRIILISSTATKLMTSVESVYGASKAAVSQFAQHLAMELGGKNITVNAISPGPIDTDMLADRMASEEHRKVFKETIALGRVGQPEEVADVVMFFAKKESKLITGQEIYVNGGM</sequence>
<dbReference type="NCBIfam" id="NF005559">
    <property type="entry name" value="PRK07231.1"/>
    <property type="match status" value="1"/>
</dbReference>
<dbReference type="SMART" id="SM00822">
    <property type="entry name" value="PKS_KR"/>
    <property type="match status" value="1"/>
</dbReference>
<dbReference type="InterPro" id="IPR057326">
    <property type="entry name" value="KR_dom"/>
</dbReference>
<dbReference type="GO" id="GO:0016614">
    <property type="term" value="F:oxidoreductase activity, acting on CH-OH group of donors"/>
    <property type="evidence" value="ECO:0007669"/>
    <property type="project" value="UniProtKB-ARBA"/>
</dbReference>
<feature type="domain" description="Ketoreductase" evidence="3">
    <location>
        <begin position="6"/>
        <end position="186"/>
    </location>
</feature>
<reference evidence="4" key="2">
    <citation type="submission" date="2011-02" db="EMBL/GenBank/DDBJ databases">
        <authorList>
            <person name="MacLean D."/>
        </authorList>
    </citation>
    <scope>NUCLEOTIDE SEQUENCE</scope>
</reference>
<dbReference type="InterPro" id="IPR020904">
    <property type="entry name" value="Sc_DH/Rdtase_CS"/>
</dbReference>
<dbReference type="InterPro" id="IPR002347">
    <property type="entry name" value="SDR_fam"/>
</dbReference>
<name>F0WJP1_9STRA</name>
<dbReference type="AlphaFoldDB" id="F0WJP1"/>
<dbReference type="HOGENOM" id="CLU_010194_1_3_1"/>
<dbReference type="SUPFAM" id="SSF51735">
    <property type="entry name" value="NAD(P)-binding Rossmann-fold domains"/>
    <property type="match status" value="1"/>
</dbReference>